<proteinExistence type="predicted"/>
<dbReference type="Proteomes" id="UP000078447">
    <property type="component" value="Unassembled WGS sequence"/>
</dbReference>
<evidence type="ECO:0000256" key="1">
    <source>
        <dbReference type="ARBA" id="ARBA00004651"/>
    </source>
</evidence>
<dbReference type="InterPro" id="IPR022324">
    <property type="entry name" value="Bacilysin_exporter_BacE_put"/>
</dbReference>
<comment type="subcellular location">
    <subcellularLocation>
        <location evidence="1">Cell membrane</location>
        <topology evidence="1">Multi-pass membrane protein</topology>
    </subcellularLocation>
</comment>
<dbReference type="InterPro" id="IPR011701">
    <property type="entry name" value="MFS"/>
</dbReference>
<feature type="transmembrane region" description="Helical" evidence="6">
    <location>
        <begin position="374"/>
        <end position="392"/>
    </location>
</feature>
<feature type="transmembrane region" description="Helical" evidence="6">
    <location>
        <begin position="351"/>
        <end position="368"/>
    </location>
</feature>
<accession>A0ABX2VC23</accession>
<protein>
    <recommendedName>
        <fullName evidence="9">MFS transporter</fullName>
    </recommendedName>
</protein>
<dbReference type="PANTHER" id="PTHR23513:SF6">
    <property type="entry name" value="MAJOR FACILITATOR SUPERFAMILY ASSOCIATED DOMAIN-CONTAINING PROTEIN"/>
    <property type="match status" value="1"/>
</dbReference>
<feature type="transmembrane region" description="Helical" evidence="6">
    <location>
        <begin position="73"/>
        <end position="94"/>
    </location>
</feature>
<feature type="transmembrane region" description="Helical" evidence="6">
    <location>
        <begin position="12"/>
        <end position="35"/>
    </location>
</feature>
<reference evidence="7 8" key="1">
    <citation type="submission" date="2016-03" db="EMBL/GenBank/DDBJ databases">
        <authorList>
            <person name="Cho S.-Y."/>
            <person name="Lim S."/>
            <person name="Kim H."/>
            <person name="Soh E.H."/>
            <person name="Moon J.S."/>
        </authorList>
    </citation>
    <scope>NUCLEOTIDE SEQUENCE [LARGE SCALE GENOMIC DNA]</scope>
    <source>
        <strain evidence="7 8">KCTC 3810</strain>
    </source>
</reference>
<feature type="transmembrane region" description="Helical" evidence="6">
    <location>
        <begin position="281"/>
        <end position="300"/>
    </location>
</feature>
<keyword evidence="4 6" id="KW-1133">Transmembrane helix</keyword>
<sequence length="411" mass="45735">MDFIQEHNAKYLLAGRTASSLGDSLYQIAVIWYIYELTGNTIFTGAAVACISIPQVFNFLFGPLIDRADKRKILINSQLIQFLIMAIIPIAIILNVENVYLVFVVITLLAFVENFQGTAEMSIVPLIMEKKNIGPFNSFNNSLQEIISLIITGAFSLIILYVGIRDIYLFNAVTFLLACLFFTKIKYSSSKKNVVKNTFEKENSSEYRIDLKEGLSYFISSKLLIITLPFMFANGLISGIGAILPDFANFLGNSKYYGFLMFTVSIGLLLGSILSPLFMKFKIGTVFIFLPLATATIWITALLQPFLVLTFILLGLSMVPFGIMNIVFLTLNQNAVEERFLSRVLSISDSFLFIAIPIGAVAIGVIASHTSPLITMYLGAGSFIIIGFFYLLNPSLRNLPTIENLKLYSKE</sequence>
<feature type="transmembrane region" description="Helical" evidence="6">
    <location>
        <begin position="146"/>
        <end position="162"/>
    </location>
</feature>
<evidence type="ECO:0000256" key="3">
    <source>
        <dbReference type="ARBA" id="ARBA00022692"/>
    </source>
</evidence>
<organism evidence="7 8">
    <name type="scientific">Exiguobacterium undae</name>
    <dbReference type="NCBI Taxonomy" id="169177"/>
    <lineage>
        <taxon>Bacteria</taxon>
        <taxon>Bacillati</taxon>
        <taxon>Bacillota</taxon>
        <taxon>Bacilli</taxon>
        <taxon>Bacillales</taxon>
        <taxon>Bacillales Family XII. Incertae Sedis</taxon>
        <taxon>Exiguobacterium</taxon>
    </lineage>
</organism>
<dbReference type="CDD" id="cd06173">
    <property type="entry name" value="MFS_MefA_like"/>
    <property type="match status" value="1"/>
</dbReference>
<feature type="transmembrane region" description="Helical" evidence="6">
    <location>
        <begin position="223"/>
        <end position="244"/>
    </location>
</feature>
<keyword evidence="2" id="KW-1003">Cell membrane</keyword>
<feature type="transmembrane region" description="Helical" evidence="6">
    <location>
        <begin position="256"/>
        <end position="274"/>
    </location>
</feature>
<evidence type="ECO:0000313" key="7">
    <source>
        <dbReference type="EMBL" id="OAN15493.1"/>
    </source>
</evidence>
<dbReference type="PRINTS" id="PR01988">
    <property type="entry name" value="EXPORTERBACE"/>
</dbReference>
<keyword evidence="8" id="KW-1185">Reference proteome</keyword>
<gene>
    <name evidence="7" type="ORF">A3783_06040</name>
</gene>
<evidence type="ECO:0000313" key="8">
    <source>
        <dbReference type="Proteomes" id="UP000078447"/>
    </source>
</evidence>
<evidence type="ECO:0000256" key="6">
    <source>
        <dbReference type="SAM" id="Phobius"/>
    </source>
</evidence>
<dbReference type="SUPFAM" id="SSF103473">
    <property type="entry name" value="MFS general substrate transporter"/>
    <property type="match status" value="1"/>
</dbReference>
<dbReference type="EMBL" id="LVVL01000001">
    <property type="protein sequence ID" value="OAN15493.1"/>
    <property type="molecule type" value="Genomic_DNA"/>
</dbReference>
<dbReference type="Pfam" id="PF07690">
    <property type="entry name" value="MFS_1"/>
    <property type="match status" value="1"/>
</dbReference>
<feature type="transmembrane region" description="Helical" evidence="6">
    <location>
        <begin position="306"/>
        <end position="331"/>
    </location>
</feature>
<dbReference type="Gene3D" id="1.20.1250.20">
    <property type="entry name" value="MFS general substrate transporter like domains"/>
    <property type="match status" value="1"/>
</dbReference>
<evidence type="ECO:0000256" key="2">
    <source>
        <dbReference type="ARBA" id="ARBA00022475"/>
    </source>
</evidence>
<feature type="transmembrane region" description="Helical" evidence="6">
    <location>
        <begin position="41"/>
        <end position="61"/>
    </location>
</feature>
<name>A0ABX2VC23_9BACL</name>
<evidence type="ECO:0000256" key="5">
    <source>
        <dbReference type="ARBA" id="ARBA00023136"/>
    </source>
</evidence>
<evidence type="ECO:0008006" key="9">
    <source>
        <dbReference type="Google" id="ProtNLM"/>
    </source>
</evidence>
<dbReference type="InterPro" id="IPR036259">
    <property type="entry name" value="MFS_trans_sf"/>
</dbReference>
<keyword evidence="3 6" id="KW-0812">Transmembrane</keyword>
<keyword evidence="5 6" id="KW-0472">Membrane</keyword>
<dbReference type="RefSeq" id="WP_028106328.1">
    <property type="nucleotide sequence ID" value="NZ_LVVL01000001.1"/>
</dbReference>
<evidence type="ECO:0000256" key="4">
    <source>
        <dbReference type="ARBA" id="ARBA00022989"/>
    </source>
</evidence>
<comment type="caution">
    <text evidence="7">The sequence shown here is derived from an EMBL/GenBank/DDBJ whole genome shotgun (WGS) entry which is preliminary data.</text>
</comment>
<dbReference type="PANTHER" id="PTHR23513">
    <property type="entry name" value="INTEGRAL MEMBRANE EFFLUX PROTEIN-RELATED"/>
    <property type="match status" value="1"/>
</dbReference>